<name>A0AAX4L078_9CREN</name>
<evidence type="ECO:0000313" key="1">
    <source>
        <dbReference type="EMBL" id="WWQ60509.1"/>
    </source>
</evidence>
<dbReference type="EMBL" id="CP146016">
    <property type="protein sequence ID" value="WWQ60509.1"/>
    <property type="molecule type" value="Genomic_DNA"/>
</dbReference>
<sequence length="49" mass="5878">MTCSRAEIQILLEKLAEIKDEKELRRTINEYLKRLKAINYSEVDIDFFS</sequence>
<dbReference type="RefSeq" id="WP_338601386.1">
    <property type="nucleotide sequence ID" value="NZ_CP146016.1"/>
</dbReference>
<organism evidence="1 2">
    <name type="scientific">Sulfolobus tengchongensis</name>
    <dbReference type="NCBI Taxonomy" id="207809"/>
    <lineage>
        <taxon>Archaea</taxon>
        <taxon>Thermoproteota</taxon>
        <taxon>Thermoprotei</taxon>
        <taxon>Sulfolobales</taxon>
        <taxon>Sulfolobaceae</taxon>
        <taxon>Sulfolobus</taxon>
    </lineage>
</organism>
<evidence type="ECO:0000313" key="2">
    <source>
        <dbReference type="Proteomes" id="UP001432202"/>
    </source>
</evidence>
<dbReference type="GeneID" id="89337889"/>
<reference evidence="1 2" key="1">
    <citation type="submission" date="2024-02" db="EMBL/GenBank/DDBJ databases">
        <title>STSV induces naive adaptation in Sulfolobus.</title>
        <authorList>
            <person name="Xiang X."/>
            <person name="Song M."/>
        </authorList>
    </citation>
    <scope>NUCLEOTIDE SEQUENCE [LARGE SCALE GENOMIC DNA]</scope>
    <source>
        <strain evidence="1 2">RT2</strain>
    </source>
</reference>
<proteinExistence type="predicted"/>
<gene>
    <name evidence="1" type="ORF">V6M85_13930</name>
</gene>
<dbReference type="Proteomes" id="UP001432202">
    <property type="component" value="Chromosome"/>
</dbReference>
<accession>A0AAX4L078</accession>
<dbReference type="AlphaFoldDB" id="A0AAX4L078"/>
<protein>
    <submittedName>
        <fullName evidence="1">Uncharacterized protein</fullName>
    </submittedName>
</protein>
<keyword evidence="2" id="KW-1185">Reference proteome</keyword>